<dbReference type="GO" id="GO:0042802">
    <property type="term" value="F:identical protein binding"/>
    <property type="evidence" value="ECO:0007669"/>
    <property type="project" value="Ensembl"/>
</dbReference>
<dbReference type="InterPro" id="IPR049406">
    <property type="entry name" value="ZIP4_12_EF-hand"/>
</dbReference>
<dbReference type="GO" id="GO:0106219">
    <property type="term" value="F:zinc ion sensor activity"/>
    <property type="evidence" value="ECO:0007669"/>
    <property type="project" value="Ensembl"/>
</dbReference>
<evidence type="ECO:0000256" key="15">
    <source>
        <dbReference type="ARBA" id="ARBA00023136"/>
    </source>
</evidence>
<feature type="transmembrane region" description="Helical" evidence="22">
    <location>
        <begin position="689"/>
        <end position="710"/>
    </location>
</feature>
<evidence type="ECO:0000256" key="8">
    <source>
        <dbReference type="ARBA" id="ARBA00022729"/>
    </source>
</evidence>
<reference evidence="25" key="2">
    <citation type="journal article" date="2020" name="Gigascience">
        <title>An improved pig reference genome sequence to enable pig genetics and genomics research.</title>
        <authorList>
            <person name="Warr A."/>
            <person name="Affara N."/>
            <person name="Aken B."/>
            <person name="Beiki H."/>
            <person name="Bickhart D.M."/>
            <person name="Billis K."/>
            <person name="Chow W."/>
            <person name="Eory L."/>
            <person name="Finlayson H.A."/>
            <person name="Flicek P."/>
            <person name="Giron C.G."/>
            <person name="Griffin D.K."/>
            <person name="Hall R."/>
            <person name="Hannum G."/>
            <person name="Hourlier T."/>
            <person name="Howe K."/>
            <person name="Hume D.A."/>
            <person name="Izuogu O."/>
            <person name="Kim K."/>
            <person name="Koren S."/>
            <person name="Liu H."/>
            <person name="Manchanda N."/>
            <person name="Martin F.J."/>
            <person name="Nonneman D.J."/>
            <person name="O'Connor R.E."/>
            <person name="Phillippy A.M."/>
            <person name="Rohrer G.A."/>
            <person name="Rosen B.D."/>
            <person name="Rund L.A."/>
            <person name="Sargent C.A."/>
            <person name="Schook L.B."/>
            <person name="Schroeder S.G."/>
            <person name="Schwartz A.S."/>
            <person name="Skinner B.M."/>
            <person name="Talbot R."/>
            <person name="Tseng E."/>
            <person name="Tuggle C.K."/>
            <person name="Watson M."/>
            <person name="Smith T.P.L."/>
            <person name="Archibald A.L."/>
        </authorList>
    </citation>
    <scope>NUCLEOTIDE SEQUENCE [LARGE SCALE GENOMIC DNA]</scope>
    <source>
        <strain evidence="25">Duroc</strain>
    </source>
</reference>
<evidence type="ECO:0000256" key="6">
    <source>
        <dbReference type="ARBA" id="ARBA00022692"/>
    </source>
</evidence>
<evidence type="ECO:0000256" key="2">
    <source>
        <dbReference type="ARBA" id="ARBA00004424"/>
    </source>
</evidence>
<accession>F1RSN9</accession>
<keyword evidence="15 22" id="KW-0472">Membrane</keyword>
<evidence type="ECO:0000256" key="11">
    <source>
        <dbReference type="ARBA" id="ARBA00022843"/>
    </source>
</evidence>
<evidence type="ECO:0000256" key="10">
    <source>
        <dbReference type="ARBA" id="ARBA00022833"/>
    </source>
</evidence>
<dbReference type="GO" id="GO:0006882">
    <property type="term" value="P:intracellular zinc ion homeostasis"/>
    <property type="evidence" value="ECO:0007669"/>
    <property type="project" value="Ensembl"/>
</dbReference>
<keyword evidence="26" id="KW-1185">Reference proteome</keyword>
<comment type="catalytic activity">
    <reaction evidence="16">
        <text>Zn(2+)(in) = Zn(2+)(out)</text>
        <dbReference type="Rhea" id="RHEA:29351"/>
        <dbReference type="ChEBI" id="CHEBI:29105"/>
    </reaction>
</comment>
<dbReference type="GO" id="GO:0016324">
    <property type="term" value="C:apical plasma membrane"/>
    <property type="evidence" value="ECO:0007669"/>
    <property type="project" value="UniProtKB-SubCell"/>
</dbReference>
<comment type="similarity">
    <text evidence="3">Belongs to the ZIP transporter (TC 2.A.5) family.</text>
</comment>
<comment type="subcellular location">
    <subcellularLocation>
        <location evidence="2">Apical cell membrane</location>
        <topology evidence="2">Multi-pass membrane protein</topology>
    </subcellularLocation>
    <subcellularLocation>
        <location evidence="1">Recycling endosome membrane</location>
        <topology evidence="1">Multi-pass membrane protein</topology>
    </subcellularLocation>
</comment>
<keyword evidence="7" id="KW-0479">Metal-binding</keyword>
<dbReference type="PANTHER" id="PTHR12191">
    <property type="entry name" value="SOLUTE CARRIER FAMILY 39"/>
    <property type="match status" value="1"/>
</dbReference>
<feature type="domain" description="Zinc transporter ZIP4/12 EF-hand" evidence="24">
    <location>
        <begin position="328"/>
        <end position="440"/>
    </location>
</feature>
<feature type="transmembrane region" description="Helical" evidence="22">
    <location>
        <begin position="747"/>
        <end position="770"/>
    </location>
</feature>
<dbReference type="VGNC" id="VGNC:93105">
    <property type="gene designation" value="SLC39A4"/>
</dbReference>
<dbReference type="GO" id="GO:0005886">
    <property type="term" value="C:plasma membrane"/>
    <property type="evidence" value="ECO:0000318"/>
    <property type="project" value="GO_Central"/>
</dbReference>
<evidence type="ECO:0000256" key="7">
    <source>
        <dbReference type="ARBA" id="ARBA00022723"/>
    </source>
</evidence>
<evidence type="ECO:0000256" key="21">
    <source>
        <dbReference type="SAM" id="MobiDB-lite"/>
    </source>
</evidence>
<protein>
    <recommendedName>
        <fullName evidence="17">Zinc transporter ZIP4</fullName>
    </recommendedName>
    <alternativeName>
        <fullName evidence="19">Solute carrier family 39 member 4</fullName>
    </alternativeName>
    <alternativeName>
        <fullName evidence="18">Zrt- and Irt-like protein 4</fullName>
    </alternativeName>
</protein>
<name>F1RSN9_PIG</name>
<feature type="region of interest" description="Disordered" evidence="21">
    <location>
        <begin position="362"/>
        <end position="395"/>
    </location>
</feature>
<evidence type="ECO:0000313" key="26">
    <source>
        <dbReference type="Proteomes" id="UP000008227"/>
    </source>
</evidence>
<keyword evidence="10" id="KW-0862">Zinc</keyword>
<evidence type="ECO:0000256" key="3">
    <source>
        <dbReference type="ARBA" id="ARBA00006939"/>
    </source>
</evidence>
<organism evidence="25 26">
    <name type="scientific">Sus scrofa</name>
    <name type="common">Pig</name>
    <dbReference type="NCBI Taxonomy" id="9823"/>
    <lineage>
        <taxon>Eukaryota</taxon>
        <taxon>Metazoa</taxon>
        <taxon>Chordata</taxon>
        <taxon>Craniata</taxon>
        <taxon>Vertebrata</taxon>
        <taxon>Euteleostomi</taxon>
        <taxon>Mammalia</taxon>
        <taxon>Eutheria</taxon>
        <taxon>Laurasiatheria</taxon>
        <taxon>Artiodactyla</taxon>
        <taxon>Suina</taxon>
        <taxon>Suidae</taxon>
        <taxon>Sus</taxon>
    </lineage>
</organism>
<dbReference type="GO" id="GO:0008270">
    <property type="term" value="F:zinc ion binding"/>
    <property type="evidence" value="ECO:0007669"/>
    <property type="project" value="Ensembl"/>
</dbReference>
<reference evidence="26" key="1">
    <citation type="submission" date="2009-11" db="EMBL/GenBank/DDBJ databases">
        <authorList>
            <consortium name="Porcine genome sequencing project"/>
        </authorList>
    </citation>
    <scope>NUCLEOTIDE SEQUENCE [LARGE SCALE GENOMIC DNA]</scope>
    <source>
        <strain evidence="26">Duroc</strain>
    </source>
</reference>
<dbReference type="PaxDb" id="9823-ENSSSCP00000006314"/>
<evidence type="ECO:0000259" key="24">
    <source>
        <dbReference type="Pfam" id="PF21116"/>
    </source>
</evidence>
<feature type="transmembrane region" description="Helical" evidence="22">
    <location>
        <begin position="492"/>
        <end position="512"/>
    </location>
</feature>
<evidence type="ECO:0000256" key="18">
    <source>
        <dbReference type="ARBA" id="ARBA00041703"/>
    </source>
</evidence>
<evidence type="ECO:0000256" key="9">
    <source>
        <dbReference type="ARBA" id="ARBA00022753"/>
    </source>
</evidence>
<dbReference type="GO" id="GO:0030003">
    <property type="term" value="P:intracellular monoatomic cation homeostasis"/>
    <property type="evidence" value="ECO:0000318"/>
    <property type="project" value="GO_Central"/>
</dbReference>
<dbReference type="OrthoDB" id="200954at2759"/>
<dbReference type="Bgee" id="ENSSSCG00000005905">
    <property type="expression patterns" value="Expressed in duodenum and 19 other cell types or tissues"/>
</dbReference>
<keyword evidence="5" id="KW-1003">Cell membrane</keyword>
<evidence type="ECO:0000256" key="12">
    <source>
        <dbReference type="ARBA" id="ARBA00022906"/>
    </source>
</evidence>
<feature type="compositionally biased region" description="Basic and acidic residues" evidence="21">
    <location>
        <begin position="366"/>
        <end position="378"/>
    </location>
</feature>
<comment type="function">
    <text evidence="20">Selective transporter that mediates the uptake of Zn(2+). Plays an essential role for dietary zinc uptake from small intestine. The Zn(2+) uniporter activity is regulated by zinc availability. Also exhibits polyspecific binding and transport of Cu(2+), Cd(2+) and possibly Ni(2+) but at higher concentrations.</text>
</comment>
<dbReference type="GO" id="GO:0055038">
    <property type="term" value="C:recycling endosome membrane"/>
    <property type="evidence" value="ECO:0007669"/>
    <property type="project" value="UniProtKB-SubCell"/>
</dbReference>
<dbReference type="PANTHER" id="PTHR12191:SF21">
    <property type="entry name" value="ZINC TRANSPORTER ZIP4"/>
    <property type="match status" value="1"/>
</dbReference>
<dbReference type="Reactome" id="R-SSC-442380">
    <property type="pathway name" value="Zinc influx into cells by the SLC39 gene family"/>
</dbReference>
<proteinExistence type="inferred from homology"/>
<dbReference type="InterPro" id="IPR050799">
    <property type="entry name" value="ZIP_Transporter"/>
</dbReference>
<evidence type="ECO:0000256" key="16">
    <source>
        <dbReference type="ARBA" id="ARBA00034634"/>
    </source>
</evidence>
<reference evidence="25" key="3">
    <citation type="submission" date="2025-08" db="UniProtKB">
        <authorList>
            <consortium name="Ensembl"/>
        </authorList>
    </citation>
    <scope>IDENTIFICATION</scope>
</reference>
<keyword evidence="12" id="KW-0864">Zinc transport</keyword>
<feature type="compositionally biased region" description="Basic and acidic residues" evidence="21">
    <location>
        <begin position="590"/>
        <end position="602"/>
    </location>
</feature>
<evidence type="ECO:0000256" key="17">
    <source>
        <dbReference type="ARBA" id="ARBA00039394"/>
    </source>
</evidence>
<keyword evidence="11" id="KW-0832">Ubl conjugation</keyword>
<keyword evidence="14" id="KW-0406">Ion transport</keyword>
<reference evidence="25" key="4">
    <citation type="submission" date="2025-09" db="UniProtKB">
        <authorList>
            <consortium name="Ensembl"/>
        </authorList>
    </citation>
    <scope>IDENTIFICATION</scope>
</reference>
<gene>
    <name evidence="25 27" type="primary">SLC39A4</name>
</gene>
<evidence type="ECO:0000256" key="19">
    <source>
        <dbReference type="ARBA" id="ARBA00042777"/>
    </source>
</evidence>
<evidence type="ECO:0000313" key="27">
    <source>
        <dbReference type="VGNC" id="VGNC:93105"/>
    </source>
</evidence>
<dbReference type="KEGG" id="ssc:100156896"/>
<dbReference type="GO" id="GO:0140486">
    <property type="term" value="F:zinc ion sequestering activity"/>
    <property type="evidence" value="ECO:0007669"/>
    <property type="project" value="Ensembl"/>
</dbReference>
<dbReference type="CTD" id="55630"/>
<evidence type="ECO:0000256" key="13">
    <source>
        <dbReference type="ARBA" id="ARBA00022989"/>
    </source>
</evidence>
<keyword evidence="13 22" id="KW-1133">Transmembrane helix</keyword>
<dbReference type="GO" id="GO:0005385">
    <property type="term" value="F:zinc ion transmembrane transporter activity"/>
    <property type="evidence" value="ECO:0000318"/>
    <property type="project" value="GO_Central"/>
</dbReference>
<dbReference type="Pfam" id="PF02535">
    <property type="entry name" value="Zip"/>
    <property type="match status" value="1"/>
</dbReference>
<evidence type="ECO:0000256" key="5">
    <source>
        <dbReference type="ARBA" id="ARBA00022475"/>
    </source>
</evidence>
<feature type="transmembrane region" description="Helical" evidence="22">
    <location>
        <begin position="716"/>
        <end position="735"/>
    </location>
</feature>
<dbReference type="PeptideAtlas" id="F1RSN9"/>
<dbReference type="ExpressionAtlas" id="F1RSN9">
    <property type="expression patterns" value="baseline"/>
</dbReference>
<evidence type="ECO:0000256" key="4">
    <source>
        <dbReference type="ARBA" id="ARBA00022448"/>
    </source>
</evidence>
<feature type="transmembrane region" description="Helical" evidence="22">
    <location>
        <begin position="532"/>
        <end position="555"/>
    </location>
</feature>
<feature type="domain" description="Zinc transporter ZIP4 N-terminal" evidence="23">
    <location>
        <begin position="172"/>
        <end position="322"/>
    </location>
</feature>
<dbReference type="GO" id="GO:0140410">
    <property type="term" value="F:monoatomic cation:bicarbonate symporter activity"/>
    <property type="evidence" value="ECO:0000318"/>
    <property type="project" value="GO_Central"/>
</dbReference>
<dbReference type="Proteomes" id="UP000008227">
    <property type="component" value="Chromosome 4"/>
</dbReference>
<evidence type="ECO:0000256" key="20">
    <source>
        <dbReference type="ARBA" id="ARBA00055808"/>
    </source>
</evidence>
<dbReference type="Pfam" id="PF18292">
    <property type="entry name" value="ZIP4_domain"/>
    <property type="match status" value="1"/>
</dbReference>
<dbReference type="AlphaFoldDB" id="F1RSN9"/>
<dbReference type="Ensembl" id="ENSSSCT00000006485.5">
    <property type="protein sequence ID" value="ENSSSCP00000006314.5"/>
    <property type="gene ID" value="ENSSSCG00000005905.6"/>
</dbReference>
<dbReference type="InterPro" id="IPR041137">
    <property type="entry name" value="ZIP4_N"/>
</dbReference>
<keyword evidence="4" id="KW-0813">Transport</keyword>
<dbReference type="GeneID" id="100156896"/>
<evidence type="ECO:0000259" key="23">
    <source>
        <dbReference type="Pfam" id="PF18292"/>
    </source>
</evidence>
<keyword evidence="8" id="KW-0732">Signal</keyword>
<keyword evidence="6 22" id="KW-0812">Transmembrane</keyword>
<evidence type="ECO:0000313" key="25">
    <source>
        <dbReference type="Ensembl" id="ENSSSCP00000006314.5"/>
    </source>
</evidence>
<keyword evidence="9" id="KW-0967">Endosome</keyword>
<dbReference type="InterPro" id="IPR003689">
    <property type="entry name" value="ZIP"/>
</dbReference>
<dbReference type="GeneTree" id="ENSGT00940000160042"/>
<evidence type="ECO:0000256" key="22">
    <source>
        <dbReference type="SAM" id="Phobius"/>
    </source>
</evidence>
<feature type="region of interest" description="Disordered" evidence="21">
    <location>
        <begin position="562"/>
        <end position="614"/>
    </location>
</feature>
<evidence type="ECO:0000256" key="1">
    <source>
        <dbReference type="ARBA" id="ARBA00004195"/>
    </source>
</evidence>
<dbReference type="eggNOG" id="KOG2693">
    <property type="taxonomic scope" value="Eukaryota"/>
</dbReference>
<evidence type="ECO:0000256" key="14">
    <source>
        <dbReference type="ARBA" id="ARBA00023065"/>
    </source>
</evidence>
<feature type="region of interest" description="Disordered" evidence="21">
    <location>
        <begin position="49"/>
        <end position="108"/>
    </location>
</feature>
<feature type="transmembrane region" description="Helical" evidence="22">
    <location>
        <begin position="459"/>
        <end position="480"/>
    </location>
</feature>
<sequence length="776" mass="81579">MACSKTFSAPKGDVLFAWPHCALGRVSVPRPSGEWGRGWRPCPAALGGPSRRGPALAPQGGHFKRGGSAAGMVNPGRLRSQSQGPAGKARRAPGRAQPQSGTGQPMQPAAILARATSPERAAPGGRSMAGLARLGLLLAVLLASATATQPARLLTLLSSGQGVLDRVALGGLLNTLAARVHCATGPCGKCLSVDDALALGRPEKPGLPSSPVLEPRHIARLSAASALYLSDPEGTCTDVRAGRWASRADHLLAQLQSPEALTLGLTRLLQRIQSQAVGWSPSEGACVDLPQLLEEAARAGAPGSPGPVLAALLDHARSGSCFRALPTPQYFVDFVFREHSGETPNITLAELAALMQRLGVGGVSEPHGDHSEQGHLGKEASQPGPVPPASPNSSSSVWDTMCLSAGDVMAVYGLSEQAGVTPEAWAQLSPALLQQQLSGACSPQPMHPTQDQLSQSERYLYGSLATLLICLCSIFGLLLLACASCSAATHYVIQTFLGMAVGALTGDALLHLTPKVLGLHTHDGEVDLLPTWRLLAVLGGLYAFFLFESLFNLLLPADPEDPKDRPCSHGHSHSGHSHGVSMQLAPSDLRPPKQHEGSRADLVEEESPELLNPEPRRLRPELRLLPYVITLGDAVHNFADGLAVGAAFLSSWKTGLATSLAVFCHEVPHELGDFAALLHAGLSVRRAMLLNLASGLTAFIGLYVALAAGVGEDGETWILAVATGLFLYVALCDMLPAMLNVRDRRPWLLFLLHNAGLLGGWTVLLLLSLYEDNITL</sequence>
<dbReference type="GO" id="GO:0071578">
    <property type="term" value="P:zinc ion import across plasma membrane"/>
    <property type="evidence" value="ECO:0000318"/>
    <property type="project" value="GO_Central"/>
</dbReference>
<dbReference type="RefSeq" id="XP_001925395.3">
    <property type="nucleotide sequence ID" value="XM_001925360.5"/>
</dbReference>
<dbReference type="Pfam" id="PF21116">
    <property type="entry name" value="EF-hand_Zip"/>
    <property type="match status" value="1"/>
</dbReference>
<dbReference type="GO" id="GO:0034224">
    <property type="term" value="P:cellular response to zinc ion starvation"/>
    <property type="evidence" value="ECO:0007669"/>
    <property type="project" value="Ensembl"/>
</dbReference>